<dbReference type="GO" id="GO:0005774">
    <property type="term" value="C:vacuolar membrane"/>
    <property type="evidence" value="ECO:0007669"/>
    <property type="project" value="TreeGrafter"/>
</dbReference>
<evidence type="ECO:0000256" key="3">
    <source>
        <dbReference type="ARBA" id="ARBA00022927"/>
    </source>
</evidence>
<reference evidence="5" key="1">
    <citation type="submission" date="2021-01" db="EMBL/GenBank/DDBJ databases">
        <authorList>
            <person name="Corre E."/>
            <person name="Pelletier E."/>
            <person name="Niang G."/>
            <person name="Scheremetjew M."/>
            <person name="Finn R."/>
            <person name="Kale V."/>
            <person name="Holt S."/>
            <person name="Cochrane G."/>
            <person name="Meng A."/>
            <person name="Brown T."/>
            <person name="Cohen L."/>
        </authorList>
    </citation>
    <scope>NUCLEOTIDE SEQUENCE</scope>
    <source>
        <strain evidence="5">308</strain>
    </source>
</reference>
<gene>
    <name evidence="5" type="ORF">CHYS00102_LOCUS21488</name>
    <name evidence="6" type="ORF">CHYS00102_LOCUS21489</name>
</gene>
<dbReference type="EMBL" id="HBFR01029531">
    <property type="protein sequence ID" value="CAD8894275.1"/>
    <property type="molecule type" value="Transcribed_RNA"/>
</dbReference>
<dbReference type="CDD" id="cd15832">
    <property type="entry name" value="SNAP"/>
    <property type="match status" value="1"/>
</dbReference>
<evidence type="ECO:0000256" key="4">
    <source>
        <dbReference type="RuleBase" id="RU367013"/>
    </source>
</evidence>
<dbReference type="Gene3D" id="1.25.40.10">
    <property type="entry name" value="Tetratricopeptide repeat domain"/>
    <property type="match status" value="1"/>
</dbReference>
<comment type="similarity">
    <text evidence="1 4">Belongs to the SNAP family.</text>
</comment>
<keyword evidence="2 4" id="KW-0813">Transport</keyword>
<dbReference type="GO" id="GO:0019905">
    <property type="term" value="F:syntaxin binding"/>
    <property type="evidence" value="ECO:0007669"/>
    <property type="project" value="TreeGrafter"/>
</dbReference>
<sequence>MSVKAEEYISQAEKSLNKFSFFSSTAKYEDAAELYAKAANTFKVAQMWSEAGKAYMTAADLYLTKLKDQESDACQNMVNAGGCFKRVSPEEAISAYDGAIDIWLESGRMNMAAKLAKEIAEIQESNAGLVGEAIDSYQRAADYYDMADAKSQSSAMLAKVAELSSSALNPPDYHRAGGIYEKLGRSSLESNLLKFNAKGYFLQALLCHLAQGDSIAASQKLESFRNIDYTLADSREGKFAGQLIECIEKYDSDSFATACAEFDRISRLDPWKTAILLKVKRTIDGGEMGNDGNNDDDFDLT</sequence>
<accession>A0A6U5JA08</accession>
<dbReference type="AlphaFoldDB" id="A0A6U5JA08"/>
<dbReference type="GO" id="GO:0035494">
    <property type="term" value="P:SNARE complex disassembly"/>
    <property type="evidence" value="ECO:0007669"/>
    <property type="project" value="TreeGrafter"/>
</dbReference>
<protein>
    <recommendedName>
        <fullName evidence="7">Alpha-soluble NSF attachment protein</fullName>
    </recommendedName>
</protein>
<evidence type="ECO:0008006" key="7">
    <source>
        <dbReference type="Google" id="ProtNLM"/>
    </source>
</evidence>
<dbReference type="SUPFAM" id="SSF48452">
    <property type="entry name" value="TPR-like"/>
    <property type="match status" value="1"/>
</dbReference>
<keyword evidence="4" id="KW-0472">Membrane</keyword>
<dbReference type="GO" id="GO:0005483">
    <property type="term" value="F:soluble NSF attachment protein activity"/>
    <property type="evidence" value="ECO:0007669"/>
    <property type="project" value="TreeGrafter"/>
</dbReference>
<dbReference type="Pfam" id="PF14938">
    <property type="entry name" value="SNAP"/>
    <property type="match status" value="1"/>
</dbReference>
<evidence type="ECO:0000313" key="5">
    <source>
        <dbReference type="EMBL" id="CAD8894275.1"/>
    </source>
</evidence>
<keyword evidence="3 4" id="KW-0653">Protein transport</keyword>
<proteinExistence type="inferred from homology"/>
<dbReference type="EMBL" id="HBFR01029532">
    <property type="protein sequence ID" value="CAD8894276.1"/>
    <property type="molecule type" value="Transcribed_RNA"/>
</dbReference>
<evidence type="ECO:0000256" key="2">
    <source>
        <dbReference type="ARBA" id="ARBA00022448"/>
    </source>
</evidence>
<evidence type="ECO:0000313" key="6">
    <source>
        <dbReference type="EMBL" id="CAD8894276.1"/>
    </source>
</evidence>
<evidence type="ECO:0000256" key="1">
    <source>
        <dbReference type="ARBA" id="ARBA00010050"/>
    </source>
</evidence>
<dbReference type="GO" id="GO:0031201">
    <property type="term" value="C:SNARE complex"/>
    <property type="evidence" value="ECO:0007669"/>
    <property type="project" value="TreeGrafter"/>
</dbReference>
<dbReference type="PRINTS" id="PR00448">
    <property type="entry name" value="NSFATTACHMNT"/>
</dbReference>
<comment type="function">
    <text evidence="4">Required for vesicular transport between the endoplasmic reticulum and the Golgi apparatus.</text>
</comment>
<dbReference type="InterPro" id="IPR011990">
    <property type="entry name" value="TPR-like_helical_dom_sf"/>
</dbReference>
<keyword evidence="4" id="KW-0931">ER-Golgi transport</keyword>
<dbReference type="GO" id="GO:0006886">
    <property type="term" value="P:intracellular protein transport"/>
    <property type="evidence" value="ECO:0007669"/>
    <property type="project" value="UniProtKB-UniRule"/>
</dbReference>
<comment type="subcellular location">
    <subcellularLocation>
        <location evidence="4">Membrane</location>
        <topology evidence="4">Peripheral membrane protein</topology>
    </subcellularLocation>
</comment>
<dbReference type="PANTHER" id="PTHR13768">
    <property type="entry name" value="SOLUBLE NSF ATTACHMENT PROTEIN SNAP"/>
    <property type="match status" value="1"/>
</dbReference>
<dbReference type="InterPro" id="IPR000744">
    <property type="entry name" value="NSF_attach"/>
</dbReference>
<name>A0A6U5JA08_9STRA</name>
<organism evidence="5">
    <name type="scientific">Corethron hystrix</name>
    <dbReference type="NCBI Taxonomy" id="216773"/>
    <lineage>
        <taxon>Eukaryota</taxon>
        <taxon>Sar</taxon>
        <taxon>Stramenopiles</taxon>
        <taxon>Ochrophyta</taxon>
        <taxon>Bacillariophyta</taxon>
        <taxon>Coscinodiscophyceae</taxon>
        <taxon>Corethrophycidae</taxon>
        <taxon>Corethrales</taxon>
        <taxon>Corethraceae</taxon>
        <taxon>Corethron</taxon>
    </lineage>
</organism>
<dbReference type="PANTHER" id="PTHR13768:SF8">
    <property type="entry name" value="ALPHA-SOLUBLE NSF ATTACHMENT PROTEIN"/>
    <property type="match status" value="1"/>
</dbReference>